<feature type="domain" description="Protein UNC80 central region" evidence="3">
    <location>
        <begin position="639"/>
        <end position="797"/>
    </location>
</feature>
<dbReference type="PANTHER" id="PTHR31781:SF1">
    <property type="entry name" value="PROTEIN UNC-80 HOMOLOG"/>
    <property type="match status" value="1"/>
</dbReference>
<feature type="compositionally biased region" description="Polar residues" evidence="1">
    <location>
        <begin position="545"/>
        <end position="558"/>
    </location>
</feature>
<feature type="compositionally biased region" description="Polar residues" evidence="1">
    <location>
        <begin position="594"/>
        <end position="613"/>
    </location>
</feature>
<feature type="region of interest" description="Disordered" evidence="1">
    <location>
        <begin position="640"/>
        <end position="680"/>
    </location>
</feature>
<feature type="domain" description="Protein UNC80 central region" evidence="3">
    <location>
        <begin position="798"/>
        <end position="861"/>
    </location>
</feature>
<reference evidence="6" key="1">
    <citation type="submission" date="2016-11" db="UniProtKB">
        <authorList>
            <consortium name="WormBaseParasite"/>
        </authorList>
    </citation>
    <scope>IDENTIFICATION</scope>
</reference>
<feature type="compositionally biased region" description="Basic and acidic residues" evidence="1">
    <location>
        <begin position="506"/>
        <end position="523"/>
    </location>
</feature>
<evidence type="ECO:0000256" key="1">
    <source>
        <dbReference type="SAM" id="MobiDB-lite"/>
    </source>
</evidence>
<dbReference type="WBParaSite" id="Hba_19352">
    <property type="protein sequence ID" value="Hba_19352"/>
    <property type="gene ID" value="Hba_19352"/>
</dbReference>
<feature type="region of interest" description="Disordered" evidence="1">
    <location>
        <begin position="536"/>
        <end position="559"/>
    </location>
</feature>
<evidence type="ECO:0000313" key="6">
    <source>
        <dbReference type="WBParaSite" id="Hba_19352"/>
    </source>
</evidence>
<name>A0A1I7XP87_HETBA</name>
<keyword evidence="2" id="KW-0472">Membrane</keyword>
<keyword evidence="5" id="KW-1185">Reference proteome</keyword>
<feature type="region of interest" description="Disordered" evidence="1">
    <location>
        <begin position="594"/>
        <end position="619"/>
    </location>
</feature>
<keyword evidence="2" id="KW-0812">Transmembrane</keyword>
<dbReference type="PANTHER" id="PTHR31781">
    <property type="entry name" value="UNC80"/>
    <property type="match status" value="1"/>
</dbReference>
<keyword evidence="2" id="KW-1133">Transmembrane helix</keyword>
<dbReference type="Pfam" id="PF19424">
    <property type="entry name" value="UNC80"/>
    <property type="match status" value="3"/>
</dbReference>
<feature type="domain" description="Protein UNC80 central region" evidence="3">
    <location>
        <begin position="300"/>
        <end position="634"/>
    </location>
</feature>
<evidence type="ECO:0000259" key="4">
    <source>
        <dbReference type="Pfam" id="PF20262"/>
    </source>
</evidence>
<feature type="region of interest" description="Disordered" evidence="1">
    <location>
        <begin position="499"/>
        <end position="523"/>
    </location>
</feature>
<dbReference type="AlphaFoldDB" id="A0A1I7XP87"/>
<evidence type="ECO:0000256" key="2">
    <source>
        <dbReference type="SAM" id="Phobius"/>
    </source>
</evidence>
<protein>
    <submittedName>
        <fullName evidence="6">Protein unc-80</fullName>
    </submittedName>
</protein>
<dbReference type="Pfam" id="PF20262">
    <property type="entry name" value="UNC80_C"/>
    <property type="match status" value="1"/>
</dbReference>
<feature type="compositionally biased region" description="Basic and acidic residues" evidence="1">
    <location>
        <begin position="640"/>
        <end position="656"/>
    </location>
</feature>
<dbReference type="InterPro" id="IPR045852">
    <property type="entry name" value="UNC80_central"/>
</dbReference>
<evidence type="ECO:0000313" key="5">
    <source>
        <dbReference type="Proteomes" id="UP000095283"/>
    </source>
</evidence>
<proteinExistence type="predicted"/>
<accession>A0A1I7XP87</accession>
<organism evidence="5 6">
    <name type="scientific">Heterorhabditis bacteriophora</name>
    <name type="common">Entomopathogenic nematode worm</name>
    <dbReference type="NCBI Taxonomy" id="37862"/>
    <lineage>
        <taxon>Eukaryota</taxon>
        <taxon>Metazoa</taxon>
        <taxon>Ecdysozoa</taxon>
        <taxon>Nematoda</taxon>
        <taxon>Chromadorea</taxon>
        <taxon>Rhabditida</taxon>
        <taxon>Rhabditina</taxon>
        <taxon>Rhabditomorpha</taxon>
        <taxon>Strongyloidea</taxon>
        <taxon>Heterorhabditidae</taxon>
        <taxon>Heterorhabditis</taxon>
    </lineage>
</organism>
<dbReference type="GO" id="GO:0030424">
    <property type="term" value="C:axon"/>
    <property type="evidence" value="ECO:0007669"/>
    <property type="project" value="TreeGrafter"/>
</dbReference>
<dbReference type="GO" id="GO:0005261">
    <property type="term" value="F:monoatomic cation channel activity"/>
    <property type="evidence" value="ECO:0007669"/>
    <property type="project" value="TreeGrafter"/>
</dbReference>
<dbReference type="InterPro" id="IPR046460">
    <property type="entry name" value="UNC80_C"/>
</dbReference>
<dbReference type="GO" id="GO:0055080">
    <property type="term" value="P:monoatomic cation homeostasis"/>
    <property type="evidence" value="ECO:0007669"/>
    <property type="project" value="TreeGrafter"/>
</dbReference>
<sequence length="1023" mass="116044">MERCSVVRLCELALNIADTLLRTPIDQSETFFTQLTLMVFRIYLSLGCPYGCNEGVKSQQGDFLRVKAKTVLANLEKLQQEKFRSILTEYVQDSNPQQILDLIHSITAFCRSEFPSSESRRQSESRIPSYRNRFNEKDKGIEGRIINATCKNLTTKLSCISDQLIQPENMVNISLLQDVRMLVNFIQDQHGNPFRRVGLSALLDAINKTPKVERYYKHIYYLTSGKLLSGADDSDADSSPSTPRTISSIDDNISPLVSASMLKKKSAPKLHFAFNLLKSVKTDNVDDECSDSEIADDCNKSPVLARAALLLECAHFVSRCNRGQWPEWIRSSHHRTLSLGGPLANRGTPSATRRMHSLQRTAGRYFYQWGMQIGEQLSRMIDITETKGRKELKLEDTLENFFDDAVVNDPSGEGCPPALQLIAMLLLQEITTFLRETFRTIPRAKNNKSAPSSGWDKLLSHRRWSILSNTFNAQQTGSISSIADINSSMHLNERERRISLSTAEEDSPRGSKDTIDEIAVDKKGVRPPSLSVRLFSRQSTHEESGSSAHGSTKSTTYVPESVLPVALSARDSLKPSEEPPMQSPTEIVSVVSAGKSNSHPSSQHGSGYSQPPLKSNLDDDEQHMLTNLPWMKALLMEKMMQEKEREKEKEKEESLLKKASVQEQDRQSDIMPDESDEDSNSSMLTYIRTLVLNLVHTPVSTALKGCLLLSTDHYKQMIEVSWQLLLNDDPHVVLSAASMFIAACVRRSDDALTVIKNGLESDNATDRTAAIQRFYALWRNRFHVWLKMEDGAQAAFKSQTIMTMTRTRRKQKQEMVKRAVRDAEERQCEQRQLFRLRGSAIVQQAAYEPALFHHQQEQGEECEITHHSTRHQMPVAQPLFPSTLLSVVPNIIEMLEDPQVDKDGVSGSFCFLSIFLHYCVLLYFNNFSFAFIIFCCFILVSDVSRKVIWTCIVEDPSLFLRHFLEKLTNRERQTLTNEFRPTESYEHLMSVLRKLILRFNPLPSQAAYSLINYLVCPNVCATY</sequence>
<dbReference type="Proteomes" id="UP000095283">
    <property type="component" value="Unplaced"/>
</dbReference>
<feature type="transmembrane region" description="Helical" evidence="2">
    <location>
        <begin position="915"/>
        <end position="940"/>
    </location>
</feature>
<evidence type="ECO:0000259" key="3">
    <source>
        <dbReference type="Pfam" id="PF19424"/>
    </source>
</evidence>
<feature type="domain" description="Protein UNC80 C-terminal" evidence="4">
    <location>
        <begin position="940"/>
        <end position="1015"/>
    </location>
</feature>
<dbReference type="GO" id="GO:0034703">
    <property type="term" value="C:cation channel complex"/>
    <property type="evidence" value="ECO:0007669"/>
    <property type="project" value="TreeGrafter"/>
</dbReference>